<proteinExistence type="predicted"/>
<dbReference type="AlphaFoldDB" id="A0A1M4W128"/>
<dbReference type="EMBL" id="FQTY01000006">
    <property type="protein sequence ID" value="SHE74897.1"/>
    <property type="molecule type" value="Genomic_DNA"/>
</dbReference>
<dbReference type="InterPro" id="IPR012460">
    <property type="entry name" value="DUF1667"/>
</dbReference>
<dbReference type="SUPFAM" id="SSF160148">
    <property type="entry name" value="CPE0013-like"/>
    <property type="match status" value="1"/>
</dbReference>
<dbReference type="RefSeq" id="WP_072975306.1">
    <property type="nucleotide sequence ID" value="NZ_FQTY01000006.1"/>
</dbReference>
<name>A0A1M4W128_9FIRM</name>
<dbReference type="PANTHER" id="PTHR39450">
    <property type="entry name" value="MOLYBDOPTERIN OXIDOREDUCTASE, 4FE-4S CLUSTER-BINDING SUBUNIT"/>
    <property type="match status" value="1"/>
</dbReference>
<dbReference type="Gene3D" id="3.10.530.10">
    <property type="entry name" value="CPE0013-like"/>
    <property type="match status" value="1"/>
</dbReference>
<dbReference type="STRING" id="1123404.SAMN02745784_01660"/>
<reference evidence="2" key="1">
    <citation type="submission" date="2016-11" db="EMBL/GenBank/DDBJ databases">
        <authorList>
            <person name="Varghese N."/>
            <person name="Submissions S."/>
        </authorList>
    </citation>
    <scope>NUCLEOTIDE SEQUENCE [LARGE SCALE GENOMIC DNA]</scope>
    <source>
        <strain evidence="2">DSM 18095</strain>
    </source>
</reference>
<dbReference type="InterPro" id="IPR036593">
    <property type="entry name" value="CPE0013-like_sf"/>
</dbReference>
<dbReference type="Proteomes" id="UP000184114">
    <property type="component" value="Unassembled WGS sequence"/>
</dbReference>
<evidence type="ECO:0000313" key="2">
    <source>
        <dbReference type="Proteomes" id="UP000184114"/>
    </source>
</evidence>
<sequence length="123" mass="13588">MDIIEKKCKVCPVGCNLKIIKNEATNYHYSVEGNKCNRGKEYGIKEILEPSRVLTSRVLLKNGPMSRLPVKTDGVIPETLVEECMDIIKITEVSAPIEKGHIIIENILGTGVNVIAARKVNSL</sequence>
<dbReference type="GeneID" id="90994365"/>
<accession>A0A1M4W128</accession>
<evidence type="ECO:0000313" key="1">
    <source>
        <dbReference type="EMBL" id="SHE74897.1"/>
    </source>
</evidence>
<protein>
    <submittedName>
        <fullName evidence="1">CxxC motif-containing protein</fullName>
    </submittedName>
</protein>
<keyword evidence="2" id="KW-1185">Reference proteome</keyword>
<organism evidence="1 2">
    <name type="scientific">Tissierella praeacuta DSM 18095</name>
    <dbReference type="NCBI Taxonomy" id="1123404"/>
    <lineage>
        <taxon>Bacteria</taxon>
        <taxon>Bacillati</taxon>
        <taxon>Bacillota</taxon>
        <taxon>Tissierellia</taxon>
        <taxon>Tissierellales</taxon>
        <taxon>Tissierellaceae</taxon>
        <taxon>Tissierella</taxon>
    </lineage>
</organism>
<dbReference type="PANTHER" id="PTHR39450:SF1">
    <property type="entry name" value="DUF1667 DOMAIN-CONTAINING PROTEIN"/>
    <property type="match status" value="1"/>
</dbReference>
<dbReference type="Pfam" id="PF07892">
    <property type="entry name" value="DUF1667"/>
    <property type="match status" value="1"/>
</dbReference>
<gene>
    <name evidence="1" type="ORF">SAMN02745784_01660</name>
</gene>